<evidence type="ECO:0000313" key="2">
    <source>
        <dbReference type="Proteomes" id="UP000003374"/>
    </source>
</evidence>
<dbReference type="STRING" id="314278.NB231_04130"/>
<dbReference type="EMBL" id="AAOF01000004">
    <property type="protein sequence ID" value="EAR22065.1"/>
    <property type="molecule type" value="Genomic_DNA"/>
</dbReference>
<dbReference type="AlphaFoldDB" id="A4BPR0"/>
<evidence type="ECO:0000313" key="1">
    <source>
        <dbReference type="EMBL" id="EAR22065.1"/>
    </source>
</evidence>
<dbReference type="eggNOG" id="COG3660">
    <property type="taxonomic scope" value="Bacteria"/>
</dbReference>
<gene>
    <name evidence="1" type="ORF">NB231_04130</name>
</gene>
<protein>
    <submittedName>
        <fullName evidence="1">Predicted nucleoside-diphosphate-sugar epimerase</fullName>
    </submittedName>
</protein>
<keyword evidence="2" id="KW-1185">Reference proteome</keyword>
<organism evidence="1 2">
    <name type="scientific">Nitrococcus mobilis Nb-231</name>
    <dbReference type="NCBI Taxonomy" id="314278"/>
    <lineage>
        <taxon>Bacteria</taxon>
        <taxon>Pseudomonadati</taxon>
        <taxon>Pseudomonadota</taxon>
        <taxon>Gammaproteobacteria</taxon>
        <taxon>Chromatiales</taxon>
        <taxon>Ectothiorhodospiraceae</taxon>
        <taxon>Nitrococcus</taxon>
    </lineage>
</organism>
<dbReference type="PANTHER" id="PTHR33986:SF15">
    <property type="entry name" value="MITOCHONDRIAL FISSION PROTEIN ELM1"/>
    <property type="match status" value="1"/>
</dbReference>
<accession>A4BPR0</accession>
<proteinExistence type="predicted"/>
<comment type="caution">
    <text evidence="1">The sequence shown here is derived from an EMBL/GenBank/DDBJ whole genome shotgun (WGS) entry which is preliminary data.</text>
</comment>
<dbReference type="OrthoDB" id="272235at2"/>
<name>A4BPR0_9GAMM</name>
<dbReference type="HOGENOM" id="CLU_048241_0_0_6"/>
<dbReference type="Proteomes" id="UP000003374">
    <property type="component" value="Unassembled WGS sequence"/>
</dbReference>
<dbReference type="PANTHER" id="PTHR33986">
    <property type="entry name" value="OS02G0535700 PROTEIN"/>
    <property type="match status" value="1"/>
</dbReference>
<dbReference type="Pfam" id="PF06258">
    <property type="entry name" value="Mito_fiss_Elm1"/>
    <property type="match status" value="1"/>
</dbReference>
<dbReference type="RefSeq" id="WP_004999988.1">
    <property type="nucleotide sequence ID" value="NZ_CH672427.1"/>
</dbReference>
<dbReference type="InterPro" id="IPR009367">
    <property type="entry name" value="Elm1-like"/>
</dbReference>
<sequence>MSGASQPTADVELARAGVPTARVPRVWVLLGKGAGGNAQMLALAEALGWPYEAKRLAYNILNLCPNLVLGSTAVSLRRKRCSPLRPPWPDLVIAASRRSAPIAQWIKKRSGGHTRLVHLLHAQAPLHRFDLIITLPQYRLPARSNVLHLTAPLNRIDPHRLEQAAARWAPRLRHLPRPLIALLVGGNSSSYILDRVTAHRLGREVSRYVQATGGALLLTTSPRTRRDAVKALFEAVDCPTYRYAWCPEDPDNPYLGFLRLADRFIVTADSASLAIEACATGKPVAVYYWPGRRRGRRRADHRADAGVQAAGNRLGESAFQWLVYWGLIKPARDFAAYHRVLEERGLITAFGEQAASATGQPLDDMERAVARIRQLMSRGSIAAEAGKN</sequence>
<reference evidence="1 2" key="1">
    <citation type="submission" date="2006-02" db="EMBL/GenBank/DDBJ databases">
        <authorList>
            <person name="Waterbury J."/>
            <person name="Ferriera S."/>
            <person name="Johnson J."/>
            <person name="Kravitz S."/>
            <person name="Halpern A."/>
            <person name="Remington K."/>
            <person name="Beeson K."/>
            <person name="Tran B."/>
            <person name="Rogers Y.-H."/>
            <person name="Friedman R."/>
            <person name="Venter J.C."/>
        </authorList>
    </citation>
    <scope>NUCLEOTIDE SEQUENCE [LARGE SCALE GENOMIC DNA]</scope>
    <source>
        <strain evidence="1 2">Nb-231</strain>
    </source>
</reference>